<dbReference type="EMBL" id="GBXM01054767">
    <property type="protein sequence ID" value="JAH53810.1"/>
    <property type="molecule type" value="Transcribed_RNA"/>
</dbReference>
<organism evidence="1">
    <name type="scientific">Anguilla anguilla</name>
    <name type="common">European freshwater eel</name>
    <name type="synonym">Muraena anguilla</name>
    <dbReference type="NCBI Taxonomy" id="7936"/>
    <lineage>
        <taxon>Eukaryota</taxon>
        <taxon>Metazoa</taxon>
        <taxon>Chordata</taxon>
        <taxon>Craniata</taxon>
        <taxon>Vertebrata</taxon>
        <taxon>Euteleostomi</taxon>
        <taxon>Actinopterygii</taxon>
        <taxon>Neopterygii</taxon>
        <taxon>Teleostei</taxon>
        <taxon>Anguilliformes</taxon>
        <taxon>Anguillidae</taxon>
        <taxon>Anguilla</taxon>
    </lineage>
</organism>
<name>A0A0E9TLU7_ANGAN</name>
<proteinExistence type="predicted"/>
<reference evidence="1" key="2">
    <citation type="journal article" date="2015" name="Fish Shellfish Immunol.">
        <title>Early steps in the European eel (Anguilla anguilla)-Vibrio vulnificus interaction in the gills: Role of the RtxA13 toxin.</title>
        <authorList>
            <person name="Callol A."/>
            <person name="Pajuelo D."/>
            <person name="Ebbesson L."/>
            <person name="Teles M."/>
            <person name="MacKenzie S."/>
            <person name="Amaro C."/>
        </authorList>
    </citation>
    <scope>NUCLEOTIDE SEQUENCE</scope>
</reference>
<evidence type="ECO:0000313" key="1">
    <source>
        <dbReference type="EMBL" id="JAH53810.1"/>
    </source>
</evidence>
<accession>A0A0E9TLU7</accession>
<dbReference type="AlphaFoldDB" id="A0A0E9TLU7"/>
<reference evidence="1" key="1">
    <citation type="submission" date="2014-11" db="EMBL/GenBank/DDBJ databases">
        <authorList>
            <person name="Amaro Gonzalez C."/>
        </authorList>
    </citation>
    <scope>NUCLEOTIDE SEQUENCE</scope>
</reference>
<sequence>MLWNKVLLHRSSGLPRENEKLP</sequence>
<protein>
    <submittedName>
        <fullName evidence="1">Uncharacterized protein</fullName>
    </submittedName>
</protein>